<proteinExistence type="predicted"/>
<evidence type="ECO:0000313" key="3">
    <source>
        <dbReference type="Proteomes" id="UP000052015"/>
    </source>
</evidence>
<dbReference type="EMBL" id="LKHP01000033">
    <property type="protein sequence ID" value="KRQ85784.1"/>
    <property type="molecule type" value="Genomic_DNA"/>
</dbReference>
<dbReference type="STRING" id="908809.ABG79_02439"/>
<dbReference type="RefSeq" id="WP_256372268.1">
    <property type="nucleotide sequence ID" value="NZ_LKHP01000033.1"/>
</dbReference>
<feature type="transmembrane region" description="Helical" evidence="1">
    <location>
        <begin position="12"/>
        <end position="35"/>
    </location>
</feature>
<evidence type="ECO:0000313" key="2">
    <source>
        <dbReference type="EMBL" id="KRQ85784.1"/>
    </source>
</evidence>
<reference evidence="2 3" key="1">
    <citation type="submission" date="2015-09" db="EMBL/GenBank/DDBJ databases">
        <title>Draft genome sequence of a Caloramator mitchellensis, a moderate thermophile from the Great Artesian Basin of Australia.</title>
        <authorList>
            <person name="Patel B.K."/>
        </authorList>
    </citation>
    <scope>NUCLEOTIDE SEQUENCE [LARGE SCALE GENOMIC DNA]</scope>
    <source>
        <strain evidence="2 3">VF08</strain>
    </source>
</reference>
<sequence length="40" mass="4499">MKMEQKIKEFKQVIAALVELILEIGTLIAVLKMVLGSLKQ</sequence>
<keyword evidence="3" id="KW-1185">Reference proteome</keyword>
<organism evidence="2 3">
    <name type="scientific">Caloramator mitchellensis</name>
    <dbReference type="NCBI Taxonomy" id="908809"/>
    <lineage>
        <taxon>Bacteria</taxon>
        <taxon>Bacillati</taxon>
        <taxon>Bacillota</taxon>
        <taxon>Clostridia</taxon>
        <taxon>Eubacteriales</taxon>
        <taxon>Clostridiaceae</taxon>
        <taxon>Caloramator</taxon>
    </lineage>
</organism>
<dbReference type="AlphaFoldDB" id="A0A0R3JQU7"/>
<keyword evidence="1" id="KW-0812">Transmembrane</keyword>
<comment type="caution">
    <text evidence="2">The sequence shown here is derived from an EMBL/GenBank/DDBJ whole genome shotgun (WGS) entry which is preliminary data.</text>
</comment>
<accession>A0A0R3JQU7</accession>
<gene>
    <name evidence="2" type="ORF">ABG79_02439</name>
</gene>
<evidence type="ECO:0000256" key="1">
    <source>
        <dbReference type="SAM" id="Phobius"/>
    </source>
</evidence>
<keyword evidence="1" id="KW-0472">Membrane</keyword>
<dbReference type="Proteomes" id="UP000052015">
    <property type="component" value="Unassembled WGS sequence"/>
</dbReference>
<protein>
    <submittedName>
        <fullName evidence="2">Uncharacterized protein</fullName>
    </submittedName>
</protein>
<name>A0A0R3JQU7_CALMK</name>
<keyword evidence="1" id="KW-1133">Transmembrane helix</keyword>